<feature type="region of interest" description="Disordered" evidence="1">
    <location>
        <begin position="1"/>
        <end position="67"/>
    </location>
</feature>
<accession>A0AAI9UJC5</accession>
<reference evidence="2 3" key="1">
    <citation type="submission" date="2016-10" db="EMBL/GenBank/DDBJ databases">
        <title>The genome sequence of Colletotrichum fioriniae PJ7.</title>
        <authorList>
            <person name="Baroncelli R."/>
        </authorList>
    </citation>
    <scope>NUCLEOTIDE SEQUENCE [LARGE SCALE GENOMIC DNA]</scope>
    <source>
        <strain evidence="2">Col 31</strain>
    </source>
</reference>
<evidence type="ECO:0000256" key="1">
    <source>
        <dbReference type="SAM" id="MobiDB-lite"/>
    </source>
</evidence>
<proteinExistence type="predicted"/>
<comment type="caution">
    <text evidence="2">The sequence shown here is derived from an EMBL/GenBank/DDBJ whole genome shotgun (WGS) entry which is preliminary data.</text>
</comment>
<name>A0AAI9UJC5_9PEZI</name>
<sequence>MRRQRRRDGVLPKPSPAGVGYAKTTSIRPSYETAGGGLTRMSKDGQGTRPSGMAARSTTKTAHHKHGRALAPVYRYFTEVLRLVDMGYPGAHGVKCGKSVSCLGSPGLGERVLRGKTRRRGV</sequence>
<organism evidence="2 3">
    <name type="scientific">Colletotrichum melonis</name>
    <dbReference type="NCBI Taxonomy" id="1209925"/>
    <lineage>
        <taxon>Eukaryota</taxon>
        <taxon>Fungi</taxon>
        <taxon>Dikarya</taxon>
        <taxon>Ascomycota</taxon>
        <taxon>Pezizomycotina</taxon>
        <taxon>Sordariomycetes</taxon>
        <taxon>Hypocreomycetidae</taxon>
        <taxon>Glomerellales</taxon>
        <taxon>Glomerellaceae</taxon>
        <taxon>Colletotrichum</taxon>
        <taxon>Colletotrichum acutatum species complex</taxon>
    </lineage>
</organism>
<keyword evidence="3" id="KW-1185">Reference proteome</keyword>
<dbReference type="AlphaFoldDB" id="A0AAI9UJC5"/>
<dbReference type="EMBL" id="MLGG01000013">
    <property type="protein sequence ID" value="KAK1459499.1"/>
    <property type="molecule type" value="Genomic_DNA"/>
</dbReference>
<evidence type="ECO:0000313" key="3">
    <source>
        <dbReference type="Proteomes" id="UP001239795"/>
    </source>
</evidence>
<evidence type="ECO:0000313" key="2">
    <source>
        <dbReference type="EMBL" id="KAK1459499.1"/>
    </source>
</evidence>
<gene>
    <name evidence="2" type="ORF">CMEL01_02498</name>
</gene>
<protein>
    <submittedName>
        <fullName evidence="2">Uncharacterized protein</fullName>
    </submittedName>
</protein>
<dbReference type="Proteomes" id="UP001239795">
    <property type="component" value="Unassembled WGS sequence"/>
</dbReference>